<feature type="binding site" evidence="28">
    <location>
        <position position="158"/>
    </location>
    <ligand>
        <name>Zn(2+)</name>
        <dbReference type="ChEBI" id="CHEBI:29105"/>
        <label>1</label>
    </ligand>
</feature>
<dbReference type="PANTHER" id="PTHR45962:SF1">
    <property type="entry name" value="N-FATTY-ACYL-AMINO ACID SYNTHASE_HYDROLASE PM20D1"/>
    <property type="match status" value="1"/>
</dbReference>
<feature type="active site" description="Proton acceptor" evidence="27">
    <location>
        <position position="192"/>
    </location>
</feature>
<evidence type="ECO:0000256" key="23">
    <source>
        <dbReference type="ARBA" id="ARBA00048840"/>
    </source>
</evidence>
<evidence type="ECO:0000256" key="4">
    <source>
        <dbReference type="ARBA" id="ARBA00022723"/>
    </source>
</evidence>
<evidence type="ECO:0000313" key="33">
    <source>
        <dbReference type="RefSeq" id="XP_027198369.1"/>
    </source>
</evidence>
<evidence type="ECO:0000256" key="26">
    <source>
        <dbReference type="ARBA" id="ARBA00049457"/>
    </source>
</evidence>
<evidence type="ECO:0000256" key="3">
    <source>
        <dbReference type="ARBA" id="ARBA00022670"/>
    </source>
</evidence>
<comment type="catalytic activity">
    <reaction evidence="16">
        <text>N-(9Z-octadecenoyl)-L-asparagine + H2O = L-asparagine + (9Z)-octadecenoate</text>
        <dbReference type="Rhea" id="RHEA:64136"/>
        <dbReference type="ChEBI" id="CHEBI:15377"/>
        <dbReference type="ChEBI" id="CHEBI:30823"/>
        <dbReference type="ChEBI" id="CHEBI:58048"/>
        <dbReference type="ChEBI" id="CHEBI:149730"/>
    </reaction>
    <physiologicalReaction direction="left-to-right" evidence="16">
        <dbReference type="Rhea" id="RHEA:64137"/>
    </physiologicalReaction>
</comment>
<dbReference type="SUPFAM" id="SSF55031">
    <property type="entry name" value="Bacterial exopeptidase dimerisation domain"/>
    <property type="match status" value="1"/>
</dbReference>
<dbReference type="InterPro" id="IPR036264">
    <property type="entry name" value="Bact_exopeptidase_dim_dom"/>
</dbReference>
<feature type="binding site" evidence="28">
    <location>
        <position position="193"/>
    </location>
    <ligand>
        <name>Zn(2+)</name>
        <dbReference type="ChEBI" id="CHEBI:29105"/>
        <label>2</label>
    </ligand>
</feature>
<evidence type="ECO:0000256" key="14">
    <source>
        <dbReference type="ARBA" id="ARBA00047879"/>
    </source>
</evidence>
<evidence type="ECO:0000256" key="28">
    <source>
        <dbReference type="PIRSR" id="PIRSR036696-2"/>
    </source>
</evidence>
<comment type="similarity">
    <text evidence="2">Belongs to the peptidase M20A family.</text>
</comment>
<keyword evidence="3" id="KW-0645">Protease</keyword>
<comment type="catalytic activity">
    <reaction evidence="17">
        <text>N-(5Z,8Z,11Z,14Z)-eicosatetraenoyl-glycine + H2O = (5Z,8Z,11Z,14Z)-eicosatetraenoate + glycine</text>
        <dbReference type="Rhea" id="RHEA:64108"/>
        <dbReference type="ChEBI" id="CHEBI:15377"/>
        <dbReference type="ChEBI" id="CHEBI:32395"/>
        <dbReference type="ChEBI" id="CHEBI:57305"/>
        <dbReference type="ChEBI" id="CHEBI:59002"/>
    </reaction>
    <physiologicalReaction direction="left-to-right" evidence="17">
        <dbReference type="Rhea" id="RHEA:64109"/>
    </physiologicalReaction>
    <physiologicalReaction direction="right-to-left" evidence="17">
        <dbReference type="Rhea" id="RHEA:64110"/>
    </physiologicalReaction>
</comment>
<evidence type="ECO:0000256" key="25">
    <source>
        <dbReference type="ARBA" id="ARBA00049100"/>
    </source>
</evidence>
<evidence type="ECO:0000256" key="29">
    <source>
        <dbReference type="SAM" id="Phobius"/>
    </source>
</evidence>
<dbReference type="KEGG" id="dpte:113792654"/>
<gene>
    <name evidence="32 33" type="primary">LOC113792654</name>
</gene>
<keyword evidence="29" id="KW-0812">Transmembrane</keyword>
<dbReference type="Gene3D" id="3.40.630.10">
    <property type="entry name" value="Zn peptidases"/>
    <property type="match status" value="1"/>
</dbReference>
<evidence type="ECO:0000256" key="1">
    <source>
        <dbReference type="ARBA" id="ARBA00004872"/>
    </source>
</evidence>
<comment type="catalytic activity">
    <reaction evidence="22">
        <text>N-(9Z-octadecenoyl)-L-leucine + H2O = L-leucine + (9Z)-octadecenoate</text>
        <dbReference type="Rhea" id="RHEA:51360"/>
        <dbReference type="ChEBI" id="CHEBI:15377"/>
        <dbReference type="ChEBI" id="CHEBI:30823"/>
        <dbReference type="ChEBI" id="CHEBI:57427"/>
        <dbReference type="ChEBI" id="CHEBI:134035"/>
    </reaction>
    <physiologicalReaction direction="left-to-right" evidence="22">
        <dbReference type="Rhea" id="RHEA:51361"/>
    </physiologicalReaction>
    <physiologicalReaction direction="right-to-left" evidence="22">
        <dbReference type="Rhea" id="RHEA:51362"/>
    </physiologicalReaction>
</comment>
<evidence type="ECO:0000256" key="27">
    <source>
        <dbReference type="PIRSR" id="PIRSR036696-1"/>
    </source>
</evidence>
<dbReference type="GO" id="GO:0008233">
    <property type="term" value="F:peptidase activity"/>
    <property type="evidence" value="ECO:0007669"/>
    <property type="project" value="UniProtKB-KW"/>
</dbReference>
<evidence type="ECO:0000256" key="20">
    <source>
        <dbReference type="ARBA" id="ARBA00048729"/>
    </source>
</evidence>
<comment type="catalytic activity">
    <reaction evidence="9">
        <text>(9Z)-octadecenoate + glycine = N-(9Z-octadecenoyl)glycine + H2O</text>
        <dbReference type="Rhea" id="RHEA:51316"/>
        <dbReference type="ChEBI" id="CHEBI:15377"/>
        <dbReference type="ChEBI" id="CHEBI:30823"/>
        <dbReference type="ChEBI" id="CHEBI:57305"/>
        <dbReference type="ChEBI" id="CHEBI:133992"/>
    </reaction>
    <physiologicalReaction direction="right-to-left" evidence="9">
        <dbReference type="Rhea" id="RHEA:51318"/>
    </physiologicalReaction>
</comment>
<keyword evidence="31" id="KW-1185">Reference proteome</keyword>
<dbReference type="Gene3D" id="3.30.70.360">
    <property type="match status" value="1"/>
</dbReference>
<protein>
    <submittedName>
        <fullName evidence="32">N-fatty-acyl-amino acid synthase/hydrolase PM20D1-like isoform X1</fullName>
    </submittedName>
    <submittedName>
        <fullName evidence="33">N-fatty-acyl-amino acid synthase/hydrolase PM20D1-like isoform X2</fullName>
    </submittedName>
</protein>
<evidence type="ECO:0000256" key="19">
    <source>
        <dbReference type="ARBA" id="ARBA00048597"/>
    </source>
</evidence>
<keyword evidence="5" id="KW-0378">Hydrolase</keyword>
<dbReference type="InterPro" id="IPR011650">
    <property type="entry name" value="Peptidase_M20_dimer"/>
</dbReference>
<dbReference type="OMA" id="WEAFGPF"/>
<reference evidence="32 33" key="1">
    <citation type="submission" date="2025-04" db="UniProtKB">
        <authorList>
            <consortium name="RefSeq"/>
        </authorList>
    </citation>
    <scope>IDENTIFICATION</scope>
    <source>
        <strain evidence="32 33">Airmid</strain>
    </source>
</reference>
<comment type="function">
    <text evidence="8">Secreted enzyme that regulates the endogenous N-fatty acyl amino acid (NAAs) tissue and circulating levels by functioning as a bidirectional NAA synthase/hydrolase. It condenses free fatty acids and free amino acids to generate NAAs and bidirectionally catalyzes the reverse hydrolysis reaction. Some of these NAAs stimulate oxidative metabolism via mitochondrial uncoupling, increasing energy expenditure in a UPC1-independent manner. Thereby, this secreted protein may indirectly regulate whole body energy expenditure. PM20D1 circulates in tight association with both low- and high-density (LDL and HDL,respectively) lipoprotein particles.</text>
</comment>
<name>A0A6P6XYU3_DERPT</name>
<evidence type="ECO:0000256" key="9">
    <source>
        <dbReference type="ARBA" id="ARBA00047450"/>
    </source>
</evidence>
<evidence type="ECO:0000256" key="6">
    <source>
        <dbReference type="ARBA" id="ARBA00022833"/>
    </source>
</evidence>
<keyword evidence="29" id="KW-1133">Transmembrane helix</keyword>
<evidence type="ECO:0000256" key="2">
    <source>
        <dbReference type="ARBA" id="ARBA00006247"/>
    </source>
</evidence>
<evidence type="ECO:0000256" key="5">
    <source>
        <dbReference type="ARBA" id="ARBA00022801"/>
    </source>
</evidence>
<dbReference type="PANTHER" id="PTHR45962">
    <property type="entry name" value="N-FATTY-ACYL-AMINO ACID SYNTHASE/HYDROLASE PM20D1"/>
    <property type="match status" value="1"/>
</dbReference>
<evidence type="ECO:0000313" key="32">
    <source>
        <dbReference type="RefSeq" id="XP_027198368.1"/>
    </source>
</evidence>
<comment type="catalytic activity">
    <reaction evidence="12">
        <text>N-(9Z-octadecenoyl)-L-tyrosine + H2O = L-tyrosine + (9Z)-octadecenoate</text>
        <dbReference type="Rhea" id="RHEA:64184"/>
        <dbReference type="ChEBI" id="CHEBI:15377"/>
        <dbReference type="ChEBI" id="CHEBI:30823"/>
        <dbReference type="ChEBI" id="CHEBI:58315"/>
        <dbReference type="ChEBI" id="CHEBI:149734"/>
    </reaction>
    <physiologicalReaction direction="left-to-right" evidence="12">
        <dbReference type="Rhea" id="RHEA:64185"/>
    </physiologicalReaction>
</comment>
<comment type="catalytic activity">
    <reaction evidence="14">
        <text>N-hexadecanoyl-L-phenylalanine + H2O = hexadecanoate + L-phenylalanine</text>
        <dbReference type="Rhea" id="RHEA:64124"/>
        <dbReference type="ChEBI" id="CHEBI:7896"/>
        <dbReference type="ChEBI" id="CHEBI:15377"/>
        <dbReference type="ChEBI" id="CHEBI:58095"/>
        <dbReference type="ChEBI" id="CHEBI:149699"/>
    </reaction>
    <physiologicalReaction direction="left-to-right" evidence="14">
        <dbReference type="Rhea" id="RHEA:64125"/>
    </physiologicalReaction>
</comment>
<comment type="catalytic activity">
    <reaction evidence="26">
        <text>N-(9Z-octadecenoyl)-L-lysine + H2O = L-lysine + (9Z)-octadecenoate</text>
        <dbReference type="Rhea" id="RHEA:64192"/>
        <dbReference type="ChEBI" id="CHEBI:15377"/>
        <dbReference type="ChEBI" id="CHEBI:30823"/>
        <dbReference type="ChEBI" id="CHEBI:32551"/>
        <dbReference type="ChEBI" id="CHEBI:149731"/>
    </reaction>
    <physiologicalReaction direction="left-to-right" evidence="26">
        <dbReference type="Rhea" id="RHEA:64193"/>
    </physiologicalReaction>
</comment>
<dbReference type="GO" id="GO:0046872">
    <property type="term" value="F:metal ion binding"/>
    <property type="evidence" value="ECO:0007669"/>
    <property type="project" value="UniProtKB-KW"/>
</dbReference>
<evidence type="ECO:0000256" key="16">
    <source>
        <dbReference type="ARBA" id="ARBA00048380"/>
    </source>
</evidence>
<feature type="binding site" evidence="28">
    <location>
        <position position="221"/>
    </location>
    <ligand>
        <name>Zn(2+)</name>
        <dbReference type="ChEBI" id="CHEBI:29105"/>
        <label>1</label>
    </ligand>
</feature>
<dbReference type="Pfam" id="PF07687">
    <property type="entry name" value="M20_dimer"/>
    <property type="match status" value="1"/>
</dbReference>
<comment type="pathway">
    <text evidence="7">Amino-acid metabolism.</text>
</comment>
<comment type="catalytic activity">
    <reaction evidence="20">
        <text>N-(9Z-octadecenoyl)-L-glutamine + H2O = L-glutamine + (9Z)-octadecenoate</text>
        <dbReference type="Rhea" id="RHEA:51356"/>
        <dbReference type="ChEBI" id="CHEBI:15377"/>
        <dbReference type="ChEBI" id="CHEBI:30823"/>
        <dbReference type="ChEBI" id="CHEBI:58359"/>
        <dbReference type="ChEBI" id="CHEBI:134033"/>
    </reaction>
    <physiologicalReaction direction="left-to-right" evidence="20">
        <dbReference type="Rhea" id="RHEA:51357"/>
    </physiologicalReaction>
</comment>
<comment type="catalytic activity">
    <reaction evidence="13">
        <text>(5Z,8Z,11Z,14Z)-eicosatetraenoate + L-phenylalanine = N-(5Z,8Z,11Z,14Z-eicosatetraenoyl)-L-phenylalanine + H2O</text>
        <dbReference type="Rhea" id="RHEA:51312"/>
        <dbReference type="ChEBI" id="CHEBI:15377"/>
        <dbReference type="ChEBI" id="CHEBI:32395"/>
        <dbReference type="ChEBI" id="CHEBI:58095"/>
        <dbReference type="ChEBI" id="CHEBI:134022"/>
    </reaction>
    <physiologicalReaction direction="left-to-right" evidence="13">
        <dbReference type="Rhea" id="RHEA:51313"/>
    </physiologicalReaction>
    <physiologicalReaction direction="right-to-left" evidence="13">
        <dbReference type="Rhea" id="RHEA:51314"/>
    </physiologicalReaction>
</comment>
<dbReference type="GO" id="GO:0005576">
    <property type="term" value="C:extracellular region"/>
    <property type="evidence" value="ECO:0007669"/>
    <property type="project" value="UniProtKB-ARBA"/>
</dbReference>
<dbReference type="GO" id="GO:0006508">
    <property type="term" value="P:proteolysis"/>
    <property type="evidence" value="ECO:0007669"/>
    <property type="project" value="UniProtKB-KW"/>
</dbReference>
<feature type="domain" description="Peptidase M20 dimerisation" evidence="30">
    <location>
        <begin position="242"/>
        <end position="386"/>
    </location>
</feature>
<feature type="binding site" evidence="28">
    <location>
        <position position="467"/>
    </location>
    <ligand>
        <name>Zn(2+)</name>
        <dbReference type="ChEBI" id="CHEBI:29105"/>
        <label>2</label>
    </ligand>
</feature>
<comment type="cofactor">
    <cofactor evidence="28">
        <name>Zn(2+)</name>
        <dbReference type="ChEBI" id="CHEBI:29105"/>
    </cofactor>
    <text evidence="28">Binds 2 Zn(2+) ions per subunit.</text>
</comment>
<evidence type="ECO:0000256" key="15">
    <source>
        <dbReference type="ARBA" id="ARBA00048145"/>
    </source>
</evidence>
<comment type="pathway">
    <text evidence="1">Lipid metabolism; fatty acid metabolism.</text>
</comment>
<organism evidence="31 32">
    <name type="scientific">Dermatophagoides pteronyssinus</name>
    <name type="common">European house dust mite</name>
    <dbReference type="NCBI Taxonomy" id="6956"/>
    <lineage>
        <taxon>Eukaryota</taxon>
        <taxon>Metazoa</taxon>
        <taxon>Ecdysozoa</taxon>
        <taxon>Arthropoda</taxon>
        <taxon>Chelicerata</taxon>
        <taxon>Arachnida</taxon>
        <taxon>Acari</taxon>
        <taxon>Acariformes</taxon>
        <taxon>Sarcoptiformes</taxon>
        <taxon>Astigmata</taxon>
        <taxon>Psoroptidia</taxon>
        <taxon>Analgoidea</taxon>
        <taxon>Pyroglyphidae</taxon>
        <taxon>Dermatophagoidinae</taxon>
        <taxon>Dermatophagoides</taxon>
    </lineage>
</organism>
<dbReference type="FunFam" id="1.10.150.900:FF:000003">
    <property type="entry name" value="N-fatty-acyl-amino acid synthase/hydrolase PM20D1"/>
    <property type="match status" value="1"/>
</dbReference>
<dbReference type="GO" id="GO:1990845">
    <property type="term" value="P:adaptive thermogenesis"/>
    <property type="evidence" value="ECO:0007669"/>
    <property type="project" value="UniProtKB-ARBA"/>
</dbReference>
<evidence type="ECO:0000256" key="10">
    <source>
        <dbReference type="ARBA" id="ARBA00047567"/>
    </source>
</evidence>
<dbReference type="GO" id="GO:0006629">
    <property type="term" value="P:lipid metabolic process"/>
    <property type="evidence" value="ECO:0007669"/>
    <property type="project" value="UniProtKB-ARBA"/>
</dbReference>
<feature type="transmembrane region" description="Helical" evidence="29">
    <location>
        <begin position="12"/>
        <end position="33"/>
    </location>
</feature>
<dbReference type="SUPFAM" id="SSF53187">
    <property type="entry name" value="Zn-dependent exopeptidases"/>
    <property type="match status" value="1"/>
</dbReference>
<feature type="active site" evidence="27">
    <location>
        <position position="128"/>
    </location>
</feature>
<comment type="catalytic activity">
    <reaction evidence="15">
        <text>N-(9Z-octadecenoyl)-L-methionine + H2O = (9Z)-octadecenoate + L-methionine</text>
        <dbReference type="Rhea" id="RHEA:64144"/>
        <dbReference type="ChEBI" id="CHEBI:15377"/>
        <dbReference type="ChEBI" id="CHEBI:30823"/>
        <dbReference type="ChEBI" id="CHEBI:57844"/>
        <dbReference type="ChEBI" id="CHEBI:149732"/>
    </reaction>
    <physiologicalReaction direction="left-to-right" evidence="15">
        <dbReference type="Rhea" id="RHEA:64145"/>
    </physiologicalReaction>
</comment>
<evidence type="ECO:0000256" key="13">
    <source>
        <dbReference type="ARBA" id="ARBA00047874"/>
    </source>
</evidence>
<dbReference type="AlphaFoldDB" id="A0A6P6XYU3"/>
<dbReference type="InterPro" id="IPR002933">
    <property type="entry name" value="Peptidase_M20"/>
</dbReference>
<comment type="catalytic activity">
    <reaction evidence="23">
        <text>an N-acyl-aromatic L-alpha-amino acid + H2O = an aromatic L-alpha-amino acid + a carboxylate</text>
        <dbReference type="Rhea" id="RHEA:54184"/>
        <dbReference type="ChEBI" id="CHEBI:15377"/>
        <dbReference type="ChEBI" id="CHEBI:29067"/>
        <dbReference type="ChEBI" id="CHEBI:84824"/>
        <dbReference type="ChEBI" id="CHEBI:138093"/>
        <dbReference type="EC" id="3.5.1.114"/>
    </reaction>
    <physiologicalReaction direction="left-to-right" evidence="23">
        <dbReference type="Rhea" id="RHEA:54185"/>
    </physiologicalReaction>
    <physiologicalReaction direction="right-to-left" evidence="23">
        <dbReference type="Rhea" id="RHEA:54186"/>
    </physiologicalReaction>
</comment>
<dbReference type="Proteomes" id="UP000515146">
    <property type="component" value="Unplaced"/>
</dbReference>
<comment type="catalytic activity">
    <reaction evidence="24">
        <text>L-phenylalanine + (9Z)-octadecenoate = N-(9Z-octadecenoyl)-L-phenylalanine + H2O</text>
        <dbReference type="Rhea" id="RHEA:51300"/>
        <dbReference type="ChEBI" id="CHEBI:15377"/>
        <dbReference type="ChEBI" id="CHEBI:30823"/>
        <dbReference type="ChEBI" id="CHEBI:58095"/>
        <dbReference type="ChEBI" id="CHEBI:134020"/>
    </reaction>
    <physiologicalReaction direction="left-to-right" evidence="24">
        <dbReference type="Rhea" id="RHEA:51301"/>
    </physiologicalReaction>
    <physiologicalReaction direction="right-to-left" evidence="24">
        <dbReference type="Rhea" id="RHEA:51302"/>
    </physiologicalReaction>
</comment>
<feature type="binding site" evidence="28">
    <location>
        <position position="126"/>
    </location>
    <ligand>
        <name>Zn(2+)</name>
        <dbReference type="ChEBI" id="CHEBI:29105"/>
        <label>1</label>
    </ligand>
</feature>
<evidence type="ECO:0000256" key="24">
    <source>
        <dbReference type="ARBA" id="ARBA00048879"/>
    </source>
</evidence>
<feature type="binding site" evidence="28">
    <location>
        <position position="158"/>
    </location>
    <ligand>
        <name>Zn(2+)</name>
        <dbReference type="ChEBI" id="CHEBI:29105"/>
        <label>2</label>
    </ligand>
</feature>
<evidence type="ECO:0000256" key="22">
    <source>
        <dbReference type="ARBA" id="ARBA00048827"/>
    </source>
</evidence>
<keyword evidence="29" id="KW-0472">Membrane</keyword>
<accession>A0A6P6XYU3</accession>
<proteinExistence type="inferred from homology"/>
<dbReference type="RefSeq" id="XP_027198368.1">
    <property type="nucleotide sequence ID" value="XM_027342567.1"/>
</dbReference>
<dbReference type="Pfam" id="PF01546">
    <property type="entry name" value="Peptidase_M20"/>
    <property type="match status" value="1"/>
</dbReference>
<sequence>MGIFAGKILPLLMVIIIIPLFVLFFRAEIYFPYPNGLQICNETHEPIQGDIIIERFTQALRIKTITTDRGVYDREELLRFAQFLRKNFPTIYSSSLVTYETVNNYSLLYHVKGSDSSLKPYLLCSHIDVVPVELDKWEVDPFGGIIKDNNIYGRGTIDVKDTLMAIMESLEYLLKNNFQPQRSFYIAFGHDEEGMGQDGAQEIAKTFHRKGIKEFEFLLDEGMFVFSDGFPGIKQPVALVGVAEKGFLSIILRSNGTVGHSSMPPYETSITTLAKAVSKFTSDTHKNYFGYGPERRMFEEFARYATYPYKLFYSNLWLFGPIIAKIMSGKPSNNALVRTTTAPTIIDGGFKENVLPSEATAVINHRIHPMQTVSDVIEYDRRLINDERIELTIKGDSIEPHPISPYDQQSFGFETIHKSIQQVFANTVVIPAIMVANTDTRWYLPFTKSVYRFSPAFLTQETTKLFHGHNERITIDNYLKVVNFYHHIMINSDRKHLDPANVKDEF</sequence>
<dbReference type="GO" id="GO:0006520">
    <property type="term" value="P:amino acid metabolic process"/>
    <property type="evidence" value="ECO:0007669"/>
    <property type="project" value="UniProtKB-ARBA"/>
</dbReference>
<comment type="catalytic activity">
    <reaction evidence="11">
        <text>N-octadecanoyl-L-phenylalanine + H2O = octadecanoate + L-phenylalanine</text>
        <dbReference type="Rhea" id="RHEA:64128"/>
        <dbReference type="ChEBI" id="CHEBI:15377"/>
        <dbReference type="ChEBI" id="CHEBI:25629"/>
        <dbReference type="ChEBI" id="CHEBI:58095"/>
        <dbReference type="ChEBI" id="CHEBI:149700"/>
    </reaction>
    <physiologicalReaction direction="left-to-right" evidence="11">
        <dbReference type="Rhea" id="RHEA:64129"/>
    </physiologicalReaction>
</comment>
<dbReference type="FunFam" id="3.40.630.10:FF:000027">
    <property type="entry name" value="N-fatty-acyl-amino acid synthase/hydrolase PM20D1"/>
    <property type="match status" value="1"/>
</dbReference>
<keyword evidence="4 28" id="KW-0479">Metal-binding</keyword>
<evidence type="ECO:0000259" key="30">
    <source>
        <dbReference type="Pfam" id="PF07687"/>
    </source>
</evidence>
<dbReference type="RefSeq" id="XP_027198369.1">
    <property type="nucleotide sequence ID" value="XM_027342568.1"/>
</dbReference>
<evidence type="ECO:0000256" key="11">
    <source>
        <dbReference type="ARBA" id="ARBA00047723"/>
    </source>
</evidence>
<comment type="catalytic activity">
    <reaction evidence="25">
        <text>N-(5Z,8Z,11Z,14Z-eicosatetraenoyl)-L-serine + H2O = (5Z,8Z,11Z,14Z)-eicosatetraenoate + L-serine</text>
        <dbReference type="Rhea" id="RHEA:64116"/>
        <dbReference type="ChEBI" id="CHEBI:15377"/>
        <dbReference type="ChEBI" id="CHEBI:32395"/>
        <dbReference type="ChEBI" id="CHEBI:33384"/>
        <dbReference type="ChEBI" id="CHEBI:149697"/>
    </reaction>
    <physiologicalReaction direction="left-to-right" evidence="25">
        <dbReference type="Rhea" id="RHEA:64117"/>
    </physiologicalReaction>
    <physiologicalReaction direction="right-to-left" evidence="25">
        <dbReference type="Rhea" id="RHEA:64118"/>
    </physiologicalReaction>
</comment>
<comment type="catalytic activity">
    <reaction evidence="19">
        <text>N-(9Z-octadecenoyl)-L-serine + H2O = L-serine + (9Z)-octadecenoate</text>
        <dbReference type="Rhea" id="RHEA:51352"/>
        <dbReference type="ChEBI" id="CHEBI:15377"/>
        <dbReference type="ChEBI" id="CHEBI:30823"/>
        <dbReference type="ChEBI" id="CHEBI:33384"/>
        <dbReference type="ChEBI" id="CHEBI:134031"/>
    </reaction>
    <physiologicalReaction direction="left-to-right" evidence="19">
        <dbReference type="Rhea" id="RHEA:51353"/>
    </physiologicalReaction>
</comment>
<keyword evidence="6 28" id="KW-0862">Zinc</keyword>
<dbReference type="GO" id="GO:0004046">
    <property type="term" value="F:aminoacylase activity"/>
    <property type="evidence" value="ECO:0007669"/>
    <property type="project" value="UniProtKB-EC"/>
</dbReference>
<evidence type="ECO:0000313" key="31">
    <source>
        <dbReference type="Proteomes" id="UP000515146"/>
    </source>
</evidence>
<dbReference type="InterPro" id="IPR047177">
    <property type="entry name" value="Pept_M20A"/>
</dbReference>
<comment type="catalytic activity">
    <reaction evidence="21">
        <text>N-(9Z-octadecenoyl)-L-tryptophan + H2O = L-tryptophan + (9Z)-octadecenoate</text>
        <dbReference type="Rhea" id="RHEA:64176"/>
        <dbReference type="ChEBI" id="CHEBI:15377"/>
        <dbReference type="ChEBI" id="CHEBI:30823"/>
        <dbReference type="ChEBI" id="CHEBI:57912"/>
        <dbReference type="ChEBI" id="CHEBI:149733"/>
    </reaction>
    <physiologicalReaction direction="left-to-right" evidence="21">
        <dbReference type="Rhea" id="RHEA:64177"/>
    </physiologicalReaction>
</comment>
<evidence type="ECO:0000256" key="21">
    <source>
        <dbReference type="ARBA" id="ARBA00048822"/>
    </source>
</evidence>
<comment type="catalytic activity">
    <reaction evidence="10">
        <text>N-(4Z,7Z,10Z,13Z,16Z,19Z-docosahexaenoyl)-L-phenylalanine + H2O = (4Z,7Z,10Z,13Z,16Z,19Z)-docosahexaenoate + L-phenylalanine</text>
        <dbReference type="Rhea" id="RHEA:64132"/>
        <dbReference type="ChEBI" id="CHEBI:15377"/>
        <dbReference type="ChEBI" id="CHEBI:58095"/>
        <dbReference type="ChEBI" id="CHEBI:77016"/>
        <dbReference type="ChEBI" id="CHEBI:149701"/>
    </reaction>
    <physiologicalReaction direction="left-to-right" evidence="10">
        <dbReference type="Rhea" id="RHEA:64133"/>
    </physiologicalReaction>
</comment>
<dbReference type="PIRSF" id="PIRSF036696">
    <property type="entry name" value="ACY-1"/>
    <property type="match status" value="1"/>
</dbReference>
<dbReference type="GO" id="GO:0043604">
    <property type="term" value="P:amide biosynthetic process"/>
    <property type="evidence" value="ECO:0007669"/>
    <property type="project" value="TreeGrafter"/>
</dbReference>
<evidence type="ECO:0000256" key="12">
    <source>
        <dbReference type="ARBA" id="ARBA00047866"/>
    </source>
</evidence>
<evidence type="ECO:0000256" key="8">
    <source>
        <dbReference type="ARBA" id="ARBA00046147"/>
    </source>
</evidence>
<dbReference type="Gene3D" id="1.10.150.900">
    <property type="match status" value="1"/>
</dbReference>
<dbReference type="OrthoDB" id="3064516at2759"/>
<dbReference type="GO" id="GO:0043605">
    <property type="term" value="P:amide catabolic process"/>
    <property type="evidence" value="ECO:0007669"/>
    <property type="project" value="UniProtKB-ARBA"/>
</dbReference>
<evidence type="ECO:0000256" key="17">
    <source>
        <dbReference type="ARBA" id="ARBA00048402"/>
    </source>
</evidence>
<comment type="catalytic activity">
    <reaction evidence="18">
        <text>an N-acyl-L-amino acid + H2O = an L-alpha-amino acid + a carboxylate</text>
        <dbReference type="Rhea" id="RHEA:15565"/>
        <dbReference type="ChEBI" id="CHEBI:15377"/>
        <dbReference type="ChEBI" id="CHEBI:29067"/>
        <dbReference type="ChEBI" id="CHEBI:59869"/>
        <dbReference type="ChEBI" id="CHEBI:59874"/>
        <dbReference type="EC" id="3.5.1.14"/>
    </reaction>
    <physiologicalReaction direction="left-to-right" evidence="18">
        <dbReference type="Rhea" id="RHEA:15566"/>
    </physiologicalReaction>
    <physiologicalReaction direction="right-to-left" evidence="18">
        <dbReference type="Rhea" id="RHEA:15567"/>
    </physiologicalReaction>
</comment>
<evidence type="ECO:0000256" key="7">
    <source>
        <dbReference type="ARBA" id="ARBA00034698"/>
    </source>
</evidence>
<evidence type="ECO:0000256" key="18">
    <source>
        <dbReference type="ARBA" id="ARBA00048579"/>
    </source>
</evidence>